<feature type="transmembrane region" description="Helical" evidence="1">
    <location>
        <begin position="192"/>
        <end position="214"/>
    </location>
</feature>
<feature type="transmembrane region" description="Helical" evidence="1">
    <location>
        <begin position="251"/>
        <end position="271"/>
    </location>
</feature>
<evidence type="ECO:0000259" key="2">
    <source>
        <dbReference type="Pfam" id="PF01757"/>
    </source>
</evidence>
<dbReference type="GO" id="GO:0009103">
    <property type="term" value="P:lipopolysaccharide biosynthetic process"/>
    <property type="evidence" value="ECO:0007669"/>
    <property type="project" value="TreeGrafter"/>
</dbReference>
<dbReference type="AlphaFoldDB" id="A0A450T156"/>
<dbReference type="GO" id="GO:0016787">
    <property type="term" value="F:hydrolase activity"/>
    <property type="evidence" value="ECO:0007669"/>
    <property type="project" value="UniProtKB-KW"/>
</dbReference>
<dbReference type="Pfam" id="PF01757">
    <property type="entry name" value="Acyl_transf_3"/>
    <property type="match status" value="1"/>
</dbReference>
<name>A0A450T156_9GAMM</name>
<protein>
    <submittedName>
        <fullName evidence="4">Peptidoglycan/LPS O-acetylase OafA/YrhL, contains acyltransferase and SGNH-hydrolase domains</fullName>
    </submittedName>
</protein>
<keyword evidence="1" id="KW-1133">Transmembrane helix</keyword>
<accession>A0A450T156</accession>
<dbReference type="EMBL" id="CAADEX010000088">
    <property type="protein sequence ID" value="VFJ59992.1"/>
    <property type="molecule type" value="Genomic_DNA"/>
</dbReference>
<dbReference type="InterPro" id="IPR002656">
    <property type="entry name" value="Acyl_transf_3_dom"/>
</dbReference>
<feature type="transmembrane region" description="Helical" evidence="1">
    <location>
        <begin position="36"/>
        <end position="56"/>
    </location>
</feature>
<feature type="transmembrane region" description="Helical" evidence="1">
    <location>
        <begin position="352"/>
        <end position="370"/>
    </location>
</feature>
<dbReference type="GO" id="GO:0016020">
    <property type="term" value="C:membrane"/>
    <property type="evidence" value="ECO:0007669"/>
    <property type="project" value="TreeGrafter"/>
</dbReference>
<organism evidence="4">
    <name type="scientific">Candidatus Kentrum sp. DK</name>
    <dbReference type="NCBI Taxonomy" id="2126562"/>
    <lineage>
        <taxon>Bacteria</taxon>
        <taxon>Pseudomonadati</taxon>
        <taxon>Pseudomonadota</taxon>
        <taxon>Gammaproteobacteria</taxon>
        <taxon>Candidatus Kentrum</taxon>
    </lineage>
</organism>
<feature type="transmembrane region" description="Helical" evidence="1">
    <location>
        <begin position="226"/>
        <end position="245"/>
    </location>
</feature>
<proteinExistence type="predicted"/>
<feature type="domain" description="SGNH" evidence="3">
    <location>
        <begin position="411"/>
        <end position="665"/>
    </location>
</feature>
<feature type="transmembrane region" description="Helical" evidence="1">
    <location>
        <begin position="166"/>
        <end position="186"/>
    </location>
</feature>
<keyword evidence="4" id="KW-0808">Transferase</keyword>
<keyword evidence="1" id="KW-0812">Transmembrane</keyword>
<evidence type="ECO:0000256" key="1">
    <source>
        <dbReference type="SAM" id="Phobius"/>
    </source>
</evidence>
<dbReference type="GO" id="GO:0016747">
    <property type="term" value="F:acyltransferase activity, transferring groups other than amino-acyl groups"/>
    <property type="evidence" value="ECO:0007669"/>
    <property type="project" value="InterPro"/>
</dbReference>
<feature type="domain" description="Acyltransferase 3" evidence="2">
    <location>
        <begin position="10"/>
        <end position="330"/>
    </location>
</feature>
<keyword evidence="4" id="KW-0012">Acyltransferase</keyword>
<feature type="transmembrane region" description="Helical" evidence="1">
    <location>
        <begin position="311"/>
        <end position="332"/>
    </location>
</feature>
<dbReference type="InterPro" id="IPR043968">
    <property type="entry name" value="SGNH"/>
</dbReference>
<sequence length="672" mass="75710">MDERQLHYRPEIDGLRAIAVIPVILFHAGFELFSGGFIGVDVFFVISGYLITSIILNEMEAGTFRLVHFYERRARRILPALFFVMLACIPFAWMWLMPRDMQDFAQSVGAVSTFSSNFHFWGESGYFDTAAELKPLLHTWSLAVEEQYYVIFPLLLLLIWSRGRRWVLAILAVLFMMSLGLAQWSADDGSDGAFYLLTTRGWELLIGAFAAFYLQKRGQALSTGILPQLAGIAGLLLIVFAIFSYDEQIPFPGFYALAPTFGTALLILFSIRGTLIHALLTRKLLVGTGLISYSMYLWHQPMFAFAKYRALAVPSESVMFALCLSVFPLAYFSWRFVEKPFRKKSLFNRRSVFKFSTSAIILFIGFYLSGQLSKGFPARMPPEVAEIASYTDDKNPRQGLCASSSKRYLPPSESCILGNKQHIIGALIGDSHSDVIAFSLHSELGKRGMGLRHMWHSGCPLIRGLQLKNKNNSFCIQYTNDAFDIVISDPSIAYVILLTRFVRYYEGTTYDNGEGGVERGGLVYVDIKRRKGVTVSNEVRKQDIFAMYAQKIENLRRKGKKVILVYPIPEQGWDVPTLAAKRLLLGKSPDVSVSLSSFKKRSHAVTALLDSLGKRENLFRVRPSSLFCDTFIKGRCAGAFASKPFYRDGDHLSNYGGSFLAKEILRYLPSRP</sequence>
<gene>
    <name evidence="4" type="ORF">BECKDK2373B_GA0170837_108815</name>
</gene>
<feature type="transmembrane region" description="Helical" evidence="1">
    <location>
        <begin position="77"/>
        <end position="96"/>
    </location>
</feature>
<feature type="transmembrane region" description="Helical" evidence="1">
    <location>
        <begin position="140"/>
        <end position="159"/>
    </location>
</feature>
<feature type="transmembrane region" description="Helical" evidence="1">
    <location>
        <begin position="12"/>
        <end position="30"/>
    </location>
</feature>
<evidence type="ECO:0000313" key="4">
    <source>
        <dbReference type="EMBL" id="VFJ59992.1"/>
    </source>
</evidence>
<dbReference type="Pfam" id="PF19040">
    <property type="entry name" value="SGNH"/>
    <property type="match status" value="1"/>
</dbReference>
<dbReference type="PANTHER" id="PTHR23028:SF53">
    <property type="entry name" value="ACYL_TRANSF_3 DOMAIN-CONTAINING PROTEIN"/>
    <property type="match status" value="1"/>
</dbReference>
<keyword evidence="1" id="KW-0472">Membrane</keyword>
<keyword evidence="4" id="KW-0378">Hydrolase</keyword>
<reference evidence="4" key="1">
    <citation type="submission" date="2019-02" db="EMBL/GenBank/DDBJ databases">
        <authorList>
            <person name="Gruber-Vodicka R. H."/>
            <person name="Seah K. B. B."/>
        </authorList>
    </citation>
    <scope>NUCLEOTIDE SEQUENCE</scope>
    <source>
        <strain evidence="4">BECK_DK47</strain>
    </source>
</reference>
<evidence type="ECO:0000259" key="3">
    <source>
        <dbReference type="Pfam" id="PF19040"/>
    </source>
</evidence>
<dbReference type="PANTHER" id="PTHR23028">
    <property type="entry name" value="ACETYLTRANSFERASE"/>
    <property type="match status" value="1"/>
</dbReference>
<dbReference type="InterPro" id="IPR050879">
    <property type="entry name" value="Acyltransferase_3"/>
</dbReference>
<feature type="transmembrane region" description="Helical" evidence="1">
    <location>
        <begin position="283"/>
        <end position="299"/>
    </location>
</feature>